<gene>
    <name evidence="2" type="primary">LOC112245855</name>
</gene>
<keyword evidence="3" id="KW-1185">Reference proteome</keyword>
<accession>A0A8C8MCJ4</accession>
<dbReference type="AlphaFoldDB" id="A0A8C8MCJ4"/>
<dbReference type="InterPro" id="IPR021748">
    <property type="entry name" value="DUF3314"/>
</dbReference>
<dbReference type="Pfam" id="PF11771">
    <property type="entry name" value="DUF3314"/>
    <property type="match status" value="1"/>
</dbReference>
<feature type="compositionally biased region" description="Basic and acidic residues" evidence="1">
    <location>
        <begin position="240"/>
        <end position="250"/>
    </location>
</feature>
<dbReference type="GeneTree" id="ENSGT00390000009916"/>
<evidence type="ECO:0000256" key="1">
    <source>
        <dbReference type="SAM" id="MobiDB-lite"/>
    </source>
</evidence>
<evidence type="ECO:0000313" key="3">
    <source>
        <dbReference type="Proteomes" id="UP000694402"/>
    </source>
</evidence>
<dbReference type="PANTHER" id="PTHR36292">
    <property type="entry name" value="UPF0575 PROTEIN C19ORF67"/>
    <property type="match status" value="1"/>
</dbReference>
<sequence>MEQGELKNYLGSSPDTDNVAHVECSALAPSCGDQRYSTGYADWEFTSSCQDINRKQHQRFRTIERQLQYLLDKADEYQAHLLYRHDNLQKEHFAHVVPTFLRTCQPYFTYLASTARSSLPRSTPLPMYIRSRFLDFSQQLCERLEQLVLTYASFDFLSLEETDPARSSNQPLLVITHPPSLCVSHFYIGKCQIDSVGLSIYRYCRLAPYLAGVHTGLYKRMRWNVERPRESLQQETDGEMEGHPEEDKPVAGKARATNTEYYFLCYEDVPEEPAEGGEGKGETVAMGNMVKMWTIGQWIQTYPDPVRDDFYDWVLCWVPQARYHRLLCLGGEEPSACNATDCLLGVLFSQQTPAEDPSREIETSHCSSTAFGHNMFSMI</sequence>
<evidence type="ECO:0000313" key="2">
    <source>
        <dbReference type="Ensembl" id="ENSOTSP00005079666.2"/>
    </source>
</evidence>
<reference evidence="2" key="2">
    <citation type="submission" date="2025-09" db="UniProtKB">
        <authorList>
            <consortium name="Ensembl"/>
        </authorList>
    </citation>
    <scope>IDENTIFICATION</scope>
</reference>
<organism evidence="2 3">
    <name type="scientific">Oncorhynchus tshawytscha</name>
    <name type="common">Chinook salmon</name>
    <name type="synonym">Salmo tshawytscha</name>
    <dbReference type="NCBI Taxonomy" id="74940"/>
    <lineage>
        <taxon>Eukaryota</taxon>
        <taxon>Metazoa</taxon>
        <taxon>Chordata</taxon>
        <taxon>Craniata</taxon>
        <taxon>Vertebrata</taxon>
        <taxon>Euteleostomi</taxon>
        <taxon>Actinopterygii</taxon>
        <taxon>Neopterygii</taxon>
        <taxon>Teleostei</taxon>
        <taxon>Protacanthopterygii</taxon>
        <taxon>Salmoniformes</taxon>
        <taxon>Salmonidae</taxon>
        <taxon>Salmoninae</taxon>
        <taxon>Oncorhynchus</taxon>
    </lineage>
</organism>
<dbReference type="Ensembl" id="ENSOTST00005086304.2">
    <property type="protein sequence ID" value="ENSOTSP00005079666.2"/>
    <property type="gene ID" value="ENSOTSG00005037695.2"/>
</dbReference>
<dbReference type="Proteomes" id="UP000694402">
    <property type="component" value="Unassembled WGS sequence"/>
</dbReference>
<dbReference type="PANTHER" id="PTHR36292:SF1">
    <property type="entry name" value="UPF0575 PROTEIN C19ORF67"/>
    <property type="match status" value="1"/>
</dbReference>
<name>A0A8C8MCJ4_ONCTS</name>
<protein>
    <submittedName>
        <fullName evidence="2">Uncharacterized protein</fullName>
    </submittedName>
</protein>
<feature type="region of interest" description="Disordered" evidence="1">
    <location>
        <begin position="229"/>
        <end position="251"/>
    </location>
</feature>
<reference evidence="2" key="1">
    <citation type="submission" date="2025-08" db="UniProtKB">
        <authorList>
            <consortium name="Ensembl"/>
        </authorList>
    </citation>
    <scope>IDENTIFICATION</scope>
</reference>
<proteinExistence type="predicted"/>